<dbReference type="SUPFAM" id="SSF48371">
    <property type="entry name" value="ARM repeat"/>
    <property type="match status" value="1"/>
</dbReference>
<dbReference type="Proteomes" id="UP001174909">
    <property type="component" value="Unassembled WGS sequence"/>
</dbReference>
<dbReference type="InterPro" id="IPR010472">
    <property type="entry name" value="FH3_dom"/>
</dbReference>
<evidence type="ECO:0000313" key="4">
    <source>
        <dbReference type="Proteomes" id="UP001174909"/>
    </source>
</evidence>
<proteinExistence type="predicted"/>
<reference evidence="3" key="1">
    <citation type="submission" date="2023-03" db="EMBL/GenBank/DDBJ databases">
        <authorList>
            <person name="Steffen K."/>
            <person name="Cardenas P."/>
        </authorList>
    </citation>
    <scope>NUCLEOTIDE SEQUENCE</scope>
</reference>
<dbReference type="Gene3D" id="1.10.238.150">
    <property type="entry name" value="Formin, FH3 diaphanous domain"/>
    <property type="match status" value="1"/>
</dbReference>
<evidence type="ECO:0000313" key="3">
    <source>
        <dbReference type="EMBL" id="CAI8013168.1"/>
    </source>
</evidence>
<protein>
    <submittedName>
        <fullName evidence="3">Inverted formin-2</fullName>
    </submittedName>
</protein>
<keyword evidence="4" id="KW-1185">Reference proteome</keyword>
<dbReference type="PANTHER" id="PTHR46345">
    <property type="entry name" value="INVERTED FORMIN-2"/>
    <property type="match status" value="1"/>
</dbReference>
<gene>
    <name evidence="3" type="ORF">GBAR_LOCUS8386</name>
</gene>
<dbReference type="AlphaFoldDB" id="A0AA35RKF9"/>
<evidence type="ECO:0000256" key="1">
    <source>
        <dbReference type="SAM" id="MobiDB-lite"/>
    </source>
</evidence>
<dbReference type="PANTHER" id="PTHR46345:SF8">
    <property type="entry name" value="FORMIN 3, ISOFORM B"/>
    <property type="match status" value="1"/>
</dbReference>
<feature type="non-terminal residue" evidence="3">
    <location>
        <position position="141"/>
    </location>
</feature>
<sequence>MQLLDVLAPMRSSAEEALATQIEVFEDSHHGDQAQLEMPGDVDISSHSDLFTAVFARVCSTPNSLSFLNILQNLLLIDPTTDLGTALWTTVAELCRKAVQVEEAQEADKLKTSSIERIRLVLREQESKPPPSSAAAPPLLL</sequence>
<dbReference type="Pfam" id="PF06367">
    <property type="entry name" value="Drf_FH3"/>
    <property type="match status" value="1"/>
</dbReference>
<dbReference type="InterPro" id="IPR016024">
    <property type="entry name" value="ARM-type_fold"/>
</dbReference>
<dbReference type="GO" id="GO:0003779">
    <property type="term" value="F:actin binding"/>
    <property type="evidence" value="ECO:0007669"/>
    <property type="project" value="InterPro"/>
</dbReference>
<dbReference type="EMBL" id="CASHTH010001241">
    <property type="protein sequence ID" value="CAI8013168.1"/>
    <property type="molecule type" value="Genomic_DNA"/>
</dbReference>
<accession>A0AA35RKF9</accession>
<name>A0AA35RKF9_GEOBA</name>
<organism evidence="3 4">
    <name type="scientific">Geodia barretti</name>
    <name type="common">Barrett's horny sponge</name>
    <dbReference type="NCBI Taxonomy" id="519541"/>
    <lineage>
        <taxon>Eukaryota</taxon>
        <taxon>Metazoa</taxon>
        <taxon>Porifera</taxon>
        <taxon>Demospongiae</taxon>
        <taxon>Heteroscleromorpha</taxon>
        <taxon>Tetractinellida</taxon>
        <taxon>Astrophorina</taxon>
        <taxon>Geodiidae</taxon>
        <taxon>Geodia</taxon>
    </lineage>
</organism>
<feature type="region of interest" description="Disordered" evidence="1">
    <location>
        <begin position="121"/>
        <end position="141"/>
    </location>
</feature>
<feature type="domain" description="Formin FH3" evidence="2">
    <location>
        <begin position="2"/>
        <end position="111"/>
    </location>
</feature>
<evidence type="ECO:0000259" key="2">
    <source>
        <dbReference type="Pfam" id="PF06367"/>
    </source>
</evidence>
<comment type="caution">
    <text evidence="3">The sequence shown here is derived from an EMBL/GenBank/DDBJ whole genome shotgun (WGS) entry which is preliminary data.</text>
</comment>